<evidence type="ECO:0000313" key="2">
    <source>
        <dbReference type="EMBL" id="QCD42570.1"/>
    </source>
</evidence>
<dbReference type="KEGG" id="ddb:E7747_09945"/>
<feature type="transmembrane region" description="Helical" evidence="1">
    <location>
        <begin position="57"/>
        <end position="76"/>
    </location>
</feature>
<gene>
    <name evidence="2" type="ORF">E7747_09945</name>
</gene>
<proteinExistence type="predicted"/>
<keyword evidence="3" id="KW-1185">Reference proteome</keyword>
<feature type="transmembrane region" description="Helical" evidence="1">
    <location>
        <begin position="34"/>
        <end position="51"/>
    </location>
</feature>
<name>A0A4P7W516_9BACT</name>
<feature type="transmembrane region" description="Helical" evidence="1">
    <location>
        <begin position="6"/>
        <end position="22"/>
    </location>
</feature>
<protein>
    <submittedName>
        <fullName evidence="2">Uncharacterized protein</fullName>
    </submittedName>
</protein>
<reference evidence="3" key="1">
    <citation type="submission" date="2019-02" db="EMBL/GenBank/DDBJ databases">
        <title>Isolation and identification of novel species under the genus Muribaculum.</title>
        <authorList>
            <person name="Miyake S."/>
            <person name="Ding Y."/>
            <person name="Low A."/>
            <person name="Soh M."/>
            <person name="Seedorf H."/>
        </authorList>
    </citation>
    <scope>NUCLEOTIDE SEQUENCE [LARGE SCALE GENOMIC DNA]</scope>
    <source>
        <strain evidence="3">H5</strain>
    </source>
</reference>
<dbReference type="Proteomes" id="UP000297149">
    <property type="component" value="Chromosome"/>
</dbReference>
<dbReference type="EMBL" id="CP039396">
    <property type="protein sequence ID" value="QCD42570.1"/>
    <property type="molecule type" value="Genomic_DNA"/>
</dbReference>
<evidence type="ECO:0000256" key="1">
    <source>
        <dbReference type="SAM" id="Phobius"/>
    </source>
</evidence>
<evidence type="ECO:0000313" key="3">
    <source>
        <dbReference type="Proteomes" id="UP000297149"/>
    </source>
</evidence>
<keyword evidence="1" id="KW-0472">Membrane</keyword>
<dbReference type="RefSeq" id="WP_123485479.1">
    <property type="nucleotide sequence ID" value="NZ_CP039396.1"/>
</dbReference>
<organism evidence="2 3">
    <name type="scientific">Duncaniella dubosii</name>
    <dbReference type="NCBI Taxonomy" id="2518971"/>
    <lineage>
        <taxon>Bacteria</taxon>
        <taxon>Pseudomonadati</taxon>
        <taxon>Bacteroidota</taxon>
        <taxon>Bacteroidia</taxon>
        <taxon>Bacteroidales</taxon>
        <taxon>Muribaculaceae</taxon>
        <taxon>Duncaniella</taxon>
    </lineage>
</organism>
<keyword evidence="1" id="KW-1133">Transmembrane helix</keyword>
<keyword evidence="1" id="KW-0812">Transmembrane</keyword>
<accession>A0A4P7W516</accession>
<dbReference type="AlphaFoldDB" id="A0A4P7W516"/>
<sequence length="185" mass="21043">METTLRYIVIIAIAYGIGKGIYQSTRSRSIDYSLWAIIALMSAVLWISRGFLISSRIYDFLMIAVWLIAIGCFVFSRKSQYGKYLKSIAISGLSVFFAVFSHWNIKAQSIVPTTLITSLKGYSTNRIDEVCFRYNGTPFWRSYNLNNYPNVKLLPEQYDVSLTIKPISPNIAKLESITLIPKAKI</sequence>